<name>A0AAQ1RUU8_9FIRM</name>
<dbReference type="AlphaFoldDB" id="A0AAQ1RUU8"/>
<evidence type="ECO:0000313" key="1">
    <source>
        <dbReference type="EMBL" id="MZL68686.1"/>
    </source>
</evidence>
<dbReference type="EMBL" id="WWVX01000001">
    <property type="protein sequence ID" value="MZL68686.1"/>
    <property type="molecule type" value="Genomic_DNA"/>
</dbReference>
<dbReference type="EMBL" id="FQVY01000001">
    <property type="protein sequence ID" value="SHF68907.1"/>
    <property type="molecule type" value="Genomic_DNA"/>
</dbReference>
<dbReference type="RefSeq" id="WP_021660929.1">
    <property type="nucleotide sequence ID" value="NZ_FQVY01000001.1"/>
</dbReference>
<reference evidence="2" key="1">
    <citation type="submission" date="2016-11" db="EMBL/GenBank/DDBJ databases">
        <authorList>
            <person name="Varghese N."/>
            <person name="Submissions S."/>
        </authorList>
    </citation>
    <scope>NUCLEOTIDE SEQUENCE</scope>
    <source>
        <strain evidence="2">DSM 4029</strain>
    </source>
</reference>
<accession>A0AAQ1RUU8</accession>
<dbReference type="InterPro" id="IPR003772">
    <property type="entry name" value="YceD"/>
</dbReference>
<evidence type="ECO:0000313" key="3">
    <source>
        <dbReference type="Proteomes" id="UP000184089"/>
    </source>
</evidence>
<proteinExistence type="predicted"/>
<evidence type="ECO:0000313" key="4">
    <source>
        <dbReference type="Proteomes" id="UP000474718"/>
    </source>
</evidence>
<dbReference type="Proteomes" id="UP000184089">
    <property type="component" value="Unassembled WGS sequence"/>
</dbReference>
<reference evidence="3" key="2">
    <citation type="submission" date="2016-11" db="EMBL/GenBank/DDBJ databases">
        <authorList>
            <person name="Jaros S."/>
            <person name="Januszkiewicz K."/>
            <person name="Wedrychowicz H."/>
        </authorList>
    </citation>
    <scope>NUCLEOTIDE SEQUENCE [LARGE SCALE GENOMIC DNA]</scope>
    <source>
        <strain evidence="3">DSM 4029</strain>
    </source>
</reference>
<evidence type="ECO:0000313" key="2">
    <source>
        <dbReference type="EMBL" id="SHF68907.1"/>
    </source>
</evidence>
<organism evidence="2 3">
    <name type="scientific">Bittarella massiliensis</name>
    <name type="common">ex Durand et al. 2017</name>
    <dbReference type="NCBI Taxonomy" id="1720313"/>
    <lineage>
        <taxon>Bacteria</taxon>
        <taxon>Bacillati</taxon>
        <taxon>Bacillota</taxon>
        <taxon>Clostridia</taxon>
        <taxon>Eubacteriales</taxon>
        <taxon>Oscillospiraceae</taxon>
        <taxon>Bittarella (ex Durand et al. 2017)</taxon>
    </lineage>
</organism>
<dbReference type="Pfam" id="PF02620">
    <property type="entry name" value="YceD"/>
    <property type="match status" value="1"/>
</dbReference>
<gene>
    <name evidence="1" type="ORF">GT747_02710</name>
    <name evidence="2" type="ORF">SAMN05444424_0344</name>
</gene>
<dbReference type="Proteomes" id="UP000474718">
    <property type="component" value="Unassembled WGS sequence"/>
</dbReference>
<comment type="caution">
    <text evidence="2">The sequence shown here is derived from an EMBL/GenBank/DDBJ whole genome shotgun (WGS) entry which is preliminary data.</text>
</comment>
<keyword evidence="4" id="KW-1185">Reference proteome</keyword>
<sequence length="163" mass="18344">MLLNVKRLLAEEGLRLPFDYTLQVPQSEFYGDDDRLASLHIVGEAVNRAQIAELHFAVSGRVETVCDRCLDPISRAFEYRYTHTLVKESPNGPDEDIIVDGDAVHLDQVAITDLRLDFPLKFLCREDCKGLCPLCGANLNQGDCGCDKRQIDPRLEALKELLQ</sequence>
<reference evidence="1 4" key="3">
    <citation type="journal article" date="2019" name="Nat. Med.">
        <title>A library of human gut bacterial isolates paired with longitudinal multiomics data enables mechanistic microbiome research.</title>
        <authorList>
            <person name="Poyet M."/>
            <person name="Groussin M."/>
            <person name="Gibbons S.M."/>
            <person name="Avila-Pacheco J."/>
            <person name="Jiang X."/>
            <person name="Kearney S.M."/>
            <person name="Perrotta A.R."/>
            <person name="Berdy B."/>
            <person name="Zhao S."/>
            <person name="Lieberman T.D."/>
            <person name="Swanson P.K."/>
            <person name="Smith M."/>
            <person name="Roesemann S."/>
            <person name="Alexander J.E."/>
            <person name="Rich S.A."/>
            <person name="Livny J."/>
            <person name="Vlamakis H."/>
            <person name="Clish C."/>
            <person name="Bullock K."/>
            <person name="Deik A."/>
            <person name="Scott J."/>
            <person name="Pierce K.A."/>
            <person name="Xavier R.J."/>
            <person name="Alm E.J."/>
        </authorList>
    </citation>
    <scope>NUCLEOTIDE SEQUENCE [LARGE SCALE GENOMIC DNA]</scope>
    <source>
        <strain evidence="1 4">BIOML-A2</strain>
    </source>
</reference>
<protein>
    <submittedName>
        <fullName evidence="1">DUF177 domain-containing protein</fullName>
    </submittedName>
</protein>